<accession>F6F1H7</accession>
<dbReference type="EMBL" id="CP002799">
    <property type="protein sequence ID" value="AEG51393.1"/>
    <property type="molecule type" value="Genomic_DNA"/>
</dbReference>
<name>F6F1H7_SPHCR</name>
<feature type="region of interest" description="Disordered" evidence="1">
    <location>
        <begin position="74"/>
        <end position="165"/>
    </location>
</feature>
<dbReference type="HOGENOM" id="CLU_1249953_0_0_5"/>
<evidence type="ECO:0000313" key="3">
    <source>
        <dbReference type="Proteomes" id="UP000007150"/>
    </source>
</evidence>
<proteinExistence type="predicted"/>
<feature type="compositionally biased region" description="Low complexity" evidence="1">
    <location>
        <begin position="106"/>
        <end position="121"/>
    </location>
</feature>
<gene>
    <name evidence="2" type="ORF">Sphch_3811</name>
</gene>
<protein>
    <submittedName>
        <fullName evidence="2">Uncharacterized protein</fullName>
    </submittedName>
</protein>
<dbReference type="KEGG" id="sch:Sphch_3811"/>
<evidence type="ECO:0000256" key="1">
    <source>
        <dbReference type="SAM" id="MobiDB-lite"/>
    </source>
</evidence>
<keyword evidence="3" id="KW-1185">Reference proteome</keyword>
<dbReference type="Proteomes" id="UP000007150">
    <property type="component" value="Chromosome 2"/>
</dbReference>
<feature type="region of interest" description="Disordered" evidence="1">
    <location>
        <begin position="184"/>
        <end position="221"/>
    </location>
</feature>
<feature type="compositionally biased region" description="Basic residues" evidence="1">
    <location>
        <begin position="122"/>
        <end position="135"/>
    </location>
</feature>
<dbReference type="AlphaFoldDB" id="F6F1H7"/>
<feature type="compositionally biased region" description="Basic residues" evidence="1">
    <location>
        <begin position="95"/>
        <end position="105"/>
    </location>
</feature>
<feature type="compositionally biased region" description="Low complexity" evidence="1">
    <location>
        <begin position="188"/>
        <end position="206"/>
    </location>
</feature>
<sequence length="221" mass="24631">MYLYIWIDDAFARCRHADPDFSTIRYLVSIFADVLRNLLAIGEKSGRISRQMLSIRRPSRGLYRLAPARGRLPPEERAAALPRLRQGRHGLPDRRGRKRHGRRSRPGPLRRGGPRAPSRFASRPRRVRHPRRRGGLRCGIGLSPPSPRLLHGPLRHRPGQSRRAGTADFACSTVLRWSWTAATATDPVSDSASSRSSVRVARASSALREAGCSRRSTAAGP</sequence>
<reference evidence="2 3" key="1">
    <citation type="submission" date="2011-05" db="EMBL/GenBank/DDBJ databases">
        <title>Complete sequence of chromosome 2 of Sphingobium chlorophenolicum L-1.</title>
        <authorList>
            <consortium name="US DOE Joint Genome Institute"/>
            <person name="Lucas S."/>
            <person name="Han J."/>
            <person name="Lapidus A."/>
            <person name="Cheng J.-F."/>
            <person name="Goodwin L."/>
            <person name="Pitluck S."/>
            <person name="Peters L."/>
            <person name="Daligault H."/>
            <person name="Han C."/>
            <person name="Tapia R."/>
            <person name="Land M."/>
            <person name="Hauser L."/>
            <person name="Kyrpides N."/>
            <person name="Ivanova N."/>
            <person name="Pagani I."/>
            <person name="Turner P."/>
            <person name="Copley S."/>
            <person name="Woyke T."/>
        </authorList>
    </citation>
    <scope>NUCLEOTIDE SEQUENCE [LARGE SCALE GENOMIC DNA]</scope>
    <source>
        <strain evidence="2 3">L-1</strain>
    </source>
</reference>
<evidence type="ECO:0000313" key="2">
    <source>
        <dbReference type="EMBL" id="AEG51393.1"/>
    </source>
</evidence>
<organism evidence="2 3">
    <name type="scientific">Sphingobium chlorophenolicum L-1</name>
    <dbReference type="NCBI Taxonomy" id="690566"/>
    <lineage>
        <taxon>Bacteria</taxon>
        <taxon>Pseudomonadati</taxon>
        <taxon>Pseudomonadota</taxon>
        <taxon>Alphaproteobacteria</taxon>
        <taxon>Sphingomonadales</taxon>
        <taxon>Sphingomonadaceae</taxon>
        <taxon>Sphingobium</taxon>
    </lineage>
</organism>